<dbReference type="InterPro" id="IPR000182">
    <property type="entry name" value="GNAT_dom"/>
</dbReference>
<dbReference type="PANTHER" id="PTHR43877">
    <property type="entry name" value="AMINOALKYLPHOSPHONATE N-ACETYLTRANSFERASE-RELATED-RELATED"/>
    <property type="match status" value="1"/>
</dbReference>
<reference evidence="4 5" key="1">
    <citation type="journal article" date="2019" name="Int. J. Syst. Evol. Microbiol.">
        <title>The Global Catalogue of Microorganisms (GCM) 10K type strain sequencing project: providing services to taxonomists for standard genome sequencing and annotation.</title>
        <authorList>
            <consortium name="The Broad Institute Genomics Platform"/>
            <consortium name="The Broad Institute Genome Sequencing Center for Infectious Disease"/>
            <person name="Wu L."/>
            <person name="Ma J."/>
        </authorList>
    </citation>
    <scope>NUCLEOTIDE SEQUENCE [LARGE SCALE GENOMIC DNA]</scope>
    <source>
        <strain evidence="4 5">JCM 15577</strain>
    </source>
</reference>
<name>A0ABN2I4L4_9MICO</name>
<evidence type="ECO:0000313" key="4">
    <source>
        <dbReference type="EMBL" id="GAA1698554.1"/>
    </source>
</evidence>
<dbReference type="PROSITE" id="PS51186">
    <property type="entry name" value="GNAT"/>
    <property type="match status" value="1"/>
</dbReference>
<dbReference type="SUPFAM" id="SSF55729">
    <property type="entry name" value="Acyl-CoA N-acyltransferases (Nat)"/>
    <property type="match status" value="1"/>
</dbReference>
<evidence type="ECO:0000313" key="5">
    <source>
        <dbReference type="Proteomes" id="UP001501690"/>
    </source>
</evidence>
<dbReference type="EMBL" id="BAAAPL010000001">
    <property type="protein sequence ID" value="GAA1698554.1"/>
    <property type="molecule type" value="Genomic_DNA"/>
</dbReference>
<evidence type="ECO:0000256" key="2">
    <source>
        <dbReference type="ARBA" id="ARBA00023315"/>
    </source>
</evidence>
<dbReference type="InterPro" id="IPR016181">
    <property type="entry name" value="Acyl_CoA_acyltransferase"/>
</dbReference>
<evidence type="ECO:0000256" key="1">
    <source>
        <dbReference type="ARBA" id="ARBA00022679"/>
    </source>
</evidence>
<keyword evidence="2" id="KW-0012">Acyltransferase</keyword>
<keyword evidence="1" id="KW-0808">Transferase</keyword>
<accession>A0ABN2I4L4</accession>
<comment type="caution">
    <text evidence="4">The sequence shown here is derived from an EMBL/GenBank/DDBJ whole genome shotgun (WGS) entry which is preliminary data.</text>
</comment>
<gene>
    <name evidence="4" type="ORF">GCM10009808_15050</name>
</gene>
<dbReference type="InterPro" id="IPR050832">
    <property type="entry name" value="Bact_Acetyltransf"/>
</dbReference>
<dbReference type="PANTHER" id="PTHR43877:SF5">
    <property type="entry name" value="BLL8307 PROTEIN"/>
    <property type="match status" value="1"/>
</dbReference>
<dbReference type="RefSeq" id="WP_344071020.1">
    <property type="nucleotide sequence ID" value="NZ_BAAAPL010000001.1"/>
</dbReference>
<dbReference type="Pfam" id="PF00583">
    <property type="entry name" value="Acetyltransf_1"/>
    <property type="match status" value="1"/>
</dbReference>
<evidence type="ECO:0000259" key="3">
    <source>
        <dbReference type="PROSITE" id="PS51186"/>
    </source>
</evidence>
<dbReference type="Gene3D" id="3.40.630.30">
    <property type="match status" value="1"/>
</dbReference>
<organism evidence="4 5">
    <name type="scientific">Microbacterium sediminicola</name>
    <dbReference type="NCBI Taxonomy" id="415210"/>
    <lineage>
        <taxon>Bacteria</taxon>
        <taxon>Bacillati</taxon>
        <taxon>Actinomycetota</taxon>
        <taxon>Actinomycetes</taxon>
        <taxon>Micrococcales</taxon>
        <taxon>Microbacteriaceae</taxon>
        <taxon>Microbacterium</taxon>
    </lineage>
</organism>
<keyword evidence="5" id="KW-1185">Reference proteome</keyword>
<dbReference type="Proteomes" id="UP001501690">
    <property type="component" value="Unassembled WGS sequence"/>
</dbReference>
<proteinExistence type="predicted"/>
<protein>
    <submittedName>
        <fullName evidence="4">GNAT family N-acetyltransferase</fullName>
    </submittedName>
</protein>
<feature type="domain" description="N-acetyltransferase" evidence="3">
    <location>
        <begin position="14"/>
        <end position="154"/>
    </location>
</feature>
<dbReference type="CDD" id="cd04301">
    <property type="entry name" value="NAT_SF"/>
    <property type="match status" value="1"/>
</dbReference>
<sequence>MDDLRIQEDDLSGEPTRALLREHLERMRQISPEESCHALDLSGLEGAAVTVWSAWMSGEIAGTGALTMLDAHNAELKSMRVADAFLGRGVGRAMLSHLISEAQARGVGRLWLETGSTAEFVPALRLYESAGFERCAPFGSYREDPLSVFMTRLL</sequence>